<reference evidence="6 7" key="1">
    <citation type="journal article" date="2015" name="Genome Announc.">
        <title>Expanding the biotechnology potential of lactobacilli through comparative genomics of 213 strains and associated genera.</title>
        <authorList>
            <person name="Sun Z."/>
            <person name="Harris H.M."/>
            <person name="McCann A."/>
            <person name="Guo C."/>
            <person name="Argimon S."/>
            <person name="Zhang W."/>
            <person name="Yang X."/>
            <person name="Jeffery I.B."/>
            <person name="Cooney J.C."/>
            <person name="Kagawa T.F."/>
            <person name="Liu W."/>
            <person name="Song Y."/>
            <person name="Salvetti E."/>
            <person name="Wrobel A."/>
            <person name="Rasinkangas P."/>
            <person name="Parkhill J."/>
            <person name="Rea M.C."/>
            <person name="O'Sullivan O."/>
            <person name="Ritari J."/>
            <person name="Douillard F.P."/>
            <person name="Paul Ross R."/>
            <person name="Yang R."/>
            <person name="Briner A.E."/>
            <person name="Felis G.E."/>
            <person name="de Vos W.M."/>
            <person name="Barrangou R."/>
            <person name="Klaenhammer T.R."/>
            <person name="Caufield P.W."/>
            <person name="Cui Y."/>
            <person name="Zhang H."/>
            <person name="O'Toole P.W."/>
        </authorList>
    </citation>
    <scope>NUCLEOTIDE SEQUENCE [LARGE SCALE GENOMIC DNA]</scope>
    <source>
        <strain evidence="6 7">DSM 18527</strain>
    </source>
</reference>
<sequence length="121" mass="13506">MTSTKSEIFRKIWAANPARKTAILLITLLRSAMLLLPPLLTKYMIQYVLPTKNFSSLVALSAGLVGIPVLTCGLIILDLVLSSFVIKNGKQLRIAYFKRVLALETDQHFSIKDIVHRLLGQ</sequence>
<dbReference type="PATRIC" id="fig|1423734.3.peg.1414"/>
<protein>
    <submittedName>
        <fullName evidence="6">Uncharacterized protein</fullName>
    </submittedName>
</protein>
<keyword evidence="3 5" id="KW-1133">Transmembrane helix</keyword>
<keyword evidence="2 5" id="KW-0812">Transmembrane</keyword>
<proteinExistence type="predicted"/>
<comment type="subcellular location">
    <subcellularLocation>
        <location evidence="1">Cell membrane</location>
        <topology evidence="1">Multi-pass membrane protein</topology>
    </subcellularLocation>
</comment>
<name>A0A0R1XSW0_9LACO</name>
<feature type="transmembrane region" description="Helical" evidence="5">
    <location>
        <begin position="60"/>
        <end position="86"/>
    </location>
</feature>
<dbReference type="GO" id="GO:0005524">
    <property type="term" value="F:ATP binding"/>
    <property type="evidence" value="ECO:0007669"/>
    <property type="project" value="InterPro"/>
</dbReference>
<organism evidence="6 7">
    <name type="scientific">Agrilactobacillus composti DSM 18527 = JCM 14202</name>
    <dbReference type="NCBI Taxonomy" id="1423734"/>
    <lineage>
        <taxon>Bacteria</taxon>
        <taxon>Bacillati</taxon>
        <taxon>Bacillota</taxon>
        <taxon>Bacilli</taxon>
        <taxon>Lactobacillales</taxon>
        <taxon>Lactobacillaceae</taxon>
        <taxon>Agrilactobacillus</taxon>
    </lineage>
</organism>
<evidence type="ECO:0000256" key="2">
    <source>
        <dbReference type="ARBA" id="ARBA00022692"/>
    </source>
</evidence>
<dbReference type="STRING" id="1423734.FC83_GL001400"/>
<evidence type="ECO:0000256" key="4">
    <source>
        <dbReference type="ARBA" id="ARBA00023136"/>
    </source>
</evidence>
<evidence type="ECO:0000313" key="7">
    <source>
        <dbReference type="Proteomes" id="UP000051236"/>
    </source>
</evidence>
<dbReference type="InterPro" id="IPR036640">
    <property type="entry name" value="ABC1_TM_sf"/>
</dbReference>
<feature type="transmembrane region" description="Helical" evidence="5">
    <location>
        <begin position="21"/>
        <end position="40"/>
    </location>
</feature>
<evidence type="ECO:0000313" key="6">
    <source>
        <dbReference type="EMBL" id="KRM30841.1"/>
    </source>
</evidence>
<dbReference type="SUPFAM" id="SSF90123">
    <property type="entry name" value="ABC transporter transmembrane region"/>
    <property type="match status" value="1"/>
</dbReference>
<accession>A0A0R1XSW0</accession>
<dbReference type="Gene3D" id="1.20.1560.10">
    <property type="entry name" value="ABC transporter type 1, transmembrane domain"/>
    <property type="match status" value="1"/>
</dbReference>
<dbReference type="Proteomes" id="UP000051236">
    <property type="component" value="Unassembled WGS sequence"/>
</dbReference>
<comment type="caution">
    <text evidence="6">The sequence shown here is derived from an EMBL/GenBank/DDBJ whole genome shotgun (WGS) entry which is preliminary data.</text>
</comment>
<dbReference type="AlphaFoldDB" id="A0A0R1XSW0"/>
<dbReference type="RefSeq" id="WP_035452622.1">
    <property type="nucleotide sequence ID" value="NZ_BAMK01000010.1"/>
</dbReference>
<dbReference type="EMBL" id="AZGA01000087">
    <property type="protein sequence ID" value="KRM30841.1"/>
    <property type="molecule type" value="Genomic_DNA"/>
</dbReference>
<dbReference type="GO" id="GO:0005886">
    <property type="term" value="C:plasma membrane"/>
    <property type="evidence" value="ECO:0007669"/>
    <property type="project" value="UniProtKB-SubCell"/>
</dbReference>
<evidence type="ECO:0000256" key="5">
    <source>
        <dbReference type="SAM" id="Phobius"/>
    </source>
</evidence>
<evidence type="ECO:0000256" key="1">
    <source>
        <dbReference type="ARBA" id="ARBA00004651"/>
    </source>
</evidence>
<keyword evidence="4 5" id="KW-0472">Membrane</keyword>
<gene>
    <name evidence="6" type="ORF">FC83_GL001400</name>
</gene>
<evidence type="ECO:0000256" key="3">
    <source>
        <dbReference type="ARBA" id="ARBA00022989"/>
    </source>
</evidence>
<keyword evidence="7" id="KW-1185">Reference proteome</keyword>